<organism evidence="2 3">
    <name type="scientific">Phytophthora lilii</name>
    <dbReference type="NCBI Taxonomy" id="2077276"/>
    <lineage>
        <taxon>Eukaryota</taxon>
        <taxon>Sar</taxon>
        <taxon>Stramenopiles</taxon>
        <taxon>Oomycota</taxon>
        <taxon>Peronosporomycetes</taxon>
        <taxon>Peronosporales</taxon>
        <taxon>Peronosporaceae</taxon>
        <taxon>Phytophthora</taxon>
    </lineage>
</organism>
<dbReference type="EMBL" id="BSXW01000840">
    <property type="protein sequence ID" value="GMF30486.1"/>
    <property type="molecule type" value="Genomic_DNA"/>
</dbReference>
<evidence type="ECO:0000313" key="3">
    <source>
        <dbReference type="Proteomes" id="UP001165083"/>
    </source>
</evidence>
<evidence type="ECO:0000313" key="2">
    <source>
        <dbReference type="EMBL" id="GMF30486.1"/>
    </source>
</evidence>
<comment type="caution">
    <text evidence="2">The sequence shown here is derived from an EMBL/GenBank/DDBJ whole genome shotgun (WGS) entry which is preliminary data.</text>
</comment>
<sequence length="167" mass="16896">MQSSFPQKDYCAIRAGDGDDGGALGGARVRCTGGAGAGGLLHGAAERGDGHPGHQSAQDGAVPQDAAAQRCFSQGTVDGRPHQHVHGGLRVARAHGAGGAPDVAHSAADCGGQLHAGERAESCGVRWYCSHCVDAVVEPFGLQEDAPSPARTPARERQEDDKGDGGV</sequence>
<gene>
    <name evidence="2" type="ORF">Plil01_001300500</name>
</gene>
<feature type="region of interest" description="Disordered" evidence="1">
    <location>
        <begin position="140"/>
        <end position="167"/>
    </location>
</feature>
<feature type="compositionally biased region" description="Basic and acidic residues" evidence="1">
    <location>
        <begin position="153"/>
        <end position="167"/>
    </location>
</feature>
<reference evidence="2" key="1">
    <citation type="submission" date="2023-04" db="EMBL/GenBank/DDBJ databases">
        <title>Phytophthora lilii NBRC 32176.</title>
        <authorList>
            <person name="Ichikawa N."/>
            <person name="Sato H."/>
            <person name="Tonouchi N."/>
        </authorList>
    </citation>
    <scope>NUCLEOTIDE SEQUENCE</scope>
    <source>
        <strain evidence="2">NBRC 32176</strain>
    </source>
</reference>
<accession>A0A9W6UE50</accession>
<name>A0A9W6UE50_9STRA</name>
<dbReference type="AlphaFoldDB" id="A0A9W6UE50"/>
<evidence type="ECO:0000256" key="1">
    <source>
        <dbReference type="SAM" id="MobiDB-lite"/>
    </source>
</evidence>
<keyword evidence="3" id="KW-1185">Reference proteome</keyword>
<feature type="region of interest" description="Disordered" evidence="1">
    <location>
        <begin position="42"/>
        <end position="84"/>
    </location>
</feature>
<dbReference type="Proteomes" id="UP001165083">
    <property type="component" value="Unassembled WGS sequence"/>
</dbReference>
<proteinExistence type="predicted"/>
<protein>
    <submittedName>
        <fullName evidence="2">Unnamed protein product</fullName>
    </submittedName>
</protein>